<reference evidence="1" key="2">
    <citation type="journal article" date="2021" name="Genome Biol. Evol.">
        <title>Developing a high-quality reference genome for a parasitic bivalve with doubly uniparental inheritance (Bivalvia: Unionida).</title>
        <authorList>
            <person name="Smith C.H."/>
        </authorList>
    </citation>
    <scope>NUCLEOTIDE SEQUENCE</scope>
    <source>
        <strain evidence="1">CHS0354</strain>
        <tissue evidence="1">Mantle</tissue>
    </source>
</reference>
<dbReference type="EMBL" id="JAEAOA010001490">
    <property type="protein sequence ID" value="KAK3596713.1"/>
    <property type="molecule type" value="Genomic_DNA"/>
</dbReference>
<evidence type="ECO:0000313" key="1">
    <source>
        <dbReference type="EMBL" id="KAK3596713.1"/>
    </source>
</evidence>
<accession>A0AAE0VZR1</accession>
<keyword evidence="2" id="KW-1185">Reference proteome</keyword>
<dbReference type="Proteomes" id="UP001195483">
    <property type="component" value="Unassembled WGS sequence"/>
</dbReference>
<sequence length="384" mass="42217">MPPLVNMDSNVDIQYENWLMDSISKYKNLHMYSMQDKVTAMDWVDSGKSVCVGTSSGSKHEILELSLPDKLLASEEEGAVIKGRDFNVKNGGFCRGEITSIKHIPGTRLCLVVEKNSSTVTAWKMGNNESDMIQKQKEIQGLKSSCPRLEVCIDGQDTPQNFAYGSSTNDISVVDLATFQTVTDSTDLSLSQEVSYLSYQGHNTILCCCRKSGDIVVLDLRDKKVKVTHSPCLGRQAAFWTAVNSVDGCATNQGKTLIIQLSSEGQFIILDPRKINECISGATTHKGAKTDNEHINLEVSSCQKFVSTSGFDSEVDIFCFDSFKNSDENKIGPVFTHEGHVTTCEEPIASDFTVTSHLQHPFQASLILSAASDGSLHAWEYIIK</sequence>
<reference evidence="1" key="3">
    <citation type="submission" date="2023-05" db="EMBL/GenBank/DDBJ databases">
        <authorList>
            <person name="Smith C.H."/>
        </authorList>
    </citation>
    <scope>NUCLEOTIDE SEQUENCE</scope>
    <source>
        <strain evidence="1">CHS0354</strain>
        <tissue evidence="1">Mantle</tissue>
    </source>
</reference>
<comment type="caution">
    <text evidence="1">The sequence shown here is derived from an EMBL/GenBank/DDBJ whole genome shotgun (WGS) entry which is preliminary data.</text>
</comment>
<dbReference type="GO" id="GO:0031122">
    <property type="term" value="P:cytoplasmic microtubule organization"/>
    <property type="evidence" value="ECO:0007669"/>
    <property type="project" value="TreeGrafter"/>
</dbReference>
<dbReference type="AlphaFoldDB" id="A0AAE0VZR1"/>
<evidence type="ECO:0000313" key="2">
    <source>
        <dbReference type="Proteomes" id="UP001195483"/>
    </source>
</evidence>
<gene>
    <name evidence="1" type="ORF">CHS0354_025011</name>
</gene>
<dbReference type="PANTHER" id="PTHR46947:SF1">
    <property type="entry name" value="WD REPEAT-CONTAINING PROTEIN 73"/>
    <property type="match status" value="1"/>
</dbReference>
<dbReference type="InterPro" id="IPR015943">
    <property type="entry name" value="WD40/YVTN_repeat-like_dom_sf"/>
</dbReference>
<dbReference type="GO" id="GO:0000922">
    <property type="term" value="C:spindle pole"/>
    <property type="evidence" value="ECO:0007669"/>
    <property type="project" value="TreeGrafter"/>
</dbReference>
<protein>
    <recommendedName>
        <fullName evidence="3">WD repeat-containing protein 73</fullName>
    </recommendedName>
</protein>
<reference evidence="1" key="1">
    <citation type="journal article" date="2021" name="Genome Biol. Evol.">
        <title>A High-Quality Reference Genome for a Parasitic Bivalve with Doubly Uniparental Inheritance (Bivalvia: Unionida).</title>
        <authorList>
            <person name="Smith C.H."/>
        </authorList>
    </citation>
    <scope>NUCLEOTIDE SEQUENCE</scope>
    <source>
        <strain evidence="1">CHS0354</strain>
    </source>
</reference>
<dbReference type="InterPro" id="IPR042795">
    <property type="entry name" value="Wdr73"/>
</dbReference>
<name>A0AAE0VZR1_9BIVA</name>
<dbReference type="GO" id="GO:0005829">
    <property type="term" value="C:cytosol"/>
    <property type="evidence" value="ECO:0007669"/>
    <property type="project" value="TreeGrafter"/>
</dbReference>
<proteinExistence type="predicted"/>
<evidence type="ECO:0008006" key="3">
    <source>
        <dbReference type="Google" id="ProtNLM"/>
    </source>
</evidence>
<dbReference type="PANTHER" id="PTHR46947">
    <property type="entry name" value="WD REPEAT-CONTAINING PROTEIN 73"/>
    <property type="match status" value="1"/>
</dbReference>
<dbReference type="InterPro" id="IPR036322">
    <property type="entry name" value="WD40_repeat_dom_sf"/>
</dbReference>
<dbReference type="SUPFAM" id="SSF50978">
    <property type="entry name" value="WD40 repeat-like"/>
    <property type="match status" value="1"/>
</dbReference>
<organism evidence="1 2">
    <name type="scientific">Potamilus streckersoni</name>
    <dbReference type="NCBI Taxonomy" id="2493646"/>
    <lineage>
        <taxon>Eukaryota</taxon>
        <taxon>Metazoa</taxon>
        <taxon>Spiralia</taxon>
        <taxon>Lophotrochozoa</taxon>
        <taxon>Mollusca</taxon>
        <taxon>Bivalvia</taxon>
        <taxon>Autobranchia</taxon>
        <taxon>Heteroconchia</taxon>
        <taxon>Palaeoheterodonta</taxon>
        <taxon>Unionida</taxon>
        <taxon>Unionoidea</taxon>
        <taxon>Unionidae</taxon>
        <taxon>Ambleminae</taxon>
        <taxon>Lampsilini</taxon>
        <taxon>Potamilus</taxon>
    </lineage>
</organism>
<dbReference type="Gene3D" id="2.130.10.10">
    <property type="entry name" value="YVTN repeat-like/Quinoprotein amine dehydrogenase"/>
    <property type="match status" value="1"/>
</dbReference>